<evidence type="ECO:0000313" key="3">
    <source>
        <dbReference type="Proteomes" id="UP000053789"/>
    </source>
</evidence>
<dbReference type="Proteomes" id="UP000053789">
    <property type="component" value="Unassembled WGS sequence"/>
</dbReference>
<evidence type="ECO:0000313" key="2">
    <source>
        <dbReference type="EMBL" id="KIW87795.1"/>
    </source>
</evidence>
<feature type="region of interest" description="Disordered" evidence="1">
    <location>
        <begin position="82"/>
        <end position="109"/>
    </location>
</feature>
<dbReference type="HOGENOM" id="CLU_1337374_0_0_1"/>
<accession>A0A0D2HA57</accession>
<name>A0A0D2HA57_CLAB1</name>
<dbReference type="OrthoDB" id="10477091at2759"/>
<evidence type="ECO:0000256" key="1">
    <source>
        <dbReference type="SAM" id="MobiDB-lite"/>
    </source>
</evidence>
<sequence>MEARSPESNNLLDEDSFEHVTPSSDTLLFSADLYSSASNQHSHLGLTASTADAYGNSVKELCADHQGICENTDVPVLSDLSPIVNSQQNNSPPVRQQGNSPMQGGSLNQPAVNTALLSQDVTFANLDFFEPFLRLPYDASDYLGLQTELGHLETVSILPQLGISASQLRFTHFATNNAGIGDEDASGTFASSHLDIKIKSGRGSS</sequence>
<dbReference type="EMBL" id="KN847002">
    <property type="protein sequence ID" value="KIW87795.1"/>
    <property type="molecule type" value="Genomic_DNA"/>
</dbReference>
<keyword evidence="3" id="KW-1185">Reference proteome</keyword>
<proteinExistence type="predicted"/>
<dbReference type="RefSeq" id="XP_016614464.1">
    <property type="nucleotide sequence ID" value="XM_016769480.1"/>
</dbReference>
<dbReference type="AlphaFoldDB" id="A0A0D2HA57"/>
<dbReference type="GeneID" id="27704697"/>
<reference evidence="2" key="1">
    <citation type="submission" date="2015-01" db="EMBL/GenBank/DDBJ databases">
        <title>The Genome Sequence of Cladophialophora bantiana CBS 173.52.</title>
        <authorList>
            <consortium name="The Broad Institute Genomics Platform"/>
            <person name="Cuomo C."/>
            <person name="de Hoog S."/>
            <person name="Gorbushina A."/>
            <person name="Stielow B."/>
            <person name="Teixiera M."/>
            <person name="Abouelleil A."/>
            <person name="Chapman S.B."/>
            <person name="Priest M."/>
            <person name="Young S.K."/>
            <person name="Wortman J."/>
            <person name="Nusbaum C."/>
            <person name="Birren B."/>
        </authorList>
    </citation>
    <scope>NUCLEOTIDE SEQUENCE [LARGE SCALE GENOMIC DNA]</scope>
    <source>
        <strain evidence="2">CBS 173.52</strain>
    </source>
</reference>
<dbReference type="VEuPathDB" id="FungiDB:Z519_11769"/>
<gene>
    <name evidence="2" type="ORF">Z519_11769</name>
</gene>
<organism evidence="2 3">
    <name type="scientific">Cladophialophora bantiana (strain ATCC 10958 / CBS 173.52 / CDC B-1940 / NIH 8579)</name>
    <name type="common">Xylohypha bantiana</name>
    <dbReference type="NCBI Taxonomy" id="1442370"/>
    <lineage>
        <taxon>Eukaryota</taxon>
        <taxon>Fungi</taxon>
        <taxon>Dikarya</taxon>
        <taxon>Ascomycota</taxon>
        <taxon>Pezizomycotina</taxon>
        <taxon>Eurotiomycetes</taxon>
        <taxon>Chaetothyriomycetidae</taxon>
        <taxon>Chaetothyriales</taxon>
        <taxon>Herpotrichiellaceae</taxon>
        <taxon>Cladophialophora</taxon>
    </lineage>
</organism>
<protein>
    <submittedName>
        <fullName evidence="2">Uncharacterized protein</fullName>
    </submittedName>
</protein>
<feature type="compositionally biased region" description="Polar residues" evidence="1">
    <location>
        <begin position="83"/>
        <end position="109"/>
    </location>
</feature>